<keyword evidence="2" id="KW-1185">Reference proteome</keyword>
<dbReference type="EMBL" id="JAUJEB010000001">
    <property type="protein sequence ID" value="MDN5213018.1"/>
    <property type="molecule type" value="Genomic_DNA"/>
</dbReference>
<dbReference type="Proteomes" id="UP001172083">
    <property type="component" value="Unassembled WGS sequence"/>
</dbReference>
<name>A0ABT8L9S5_9BACT</name>
<protein>
    <submittedName>
        <fullName evidence="1">Uncharacterized protein</fullName>
    </submittedName>
</protein>
<proteinExistence type="predicted"/>
<gene>
    <name evidence="1" type="ORF">QQ020_13205</name>
</gene>
<sequence length="60" mass="6982">MPSDTGNPEVFDMYRKRIYLKGKTFNEAFLKIDLNKPEQHRVCTSQSSREVKKPLLIGLL</sequence>
<evidence type="ECO:0000313" key="1">
    <source>
        <dbReference type="EMBL" id="MDN5213018.1"/>
    </source>
</evidence>
<comment type="caution">
    <text evidence="1">The sequence shown here is derived from an EMBL/GenBank/DDBJ whole genome shotgun (WGS) entry which is preliminary data.</text>
</comment>
<evidence type="ECO:0000313" key="2">
    <source>
        <dbReference type="Proteomes" id="UP001172083"/>
    </source>
</evidence>
<reference evidence="1" key="1">
    <citation type="submission" date="2023-06" db="EMBL/GenBank/DDBJ databases">
        <title>Genomic of Agaribacillus aureum.</title>
        <authorList>
            <person name="Wang G."/>
        </authorList>
    </citation>
    <scope>NUCLEOTIDE SEQUENCE</scope>
    <source>
        <strain evidence="1">BMA12</strain>
    </source>
</reference>
<accession>A0ABT8L9S5</accession>
<dbReference type="RefSeq" id="WP_346758334.1">
    <property type="nucleotide sequence ID" value="NZ_JAUJEB010000001.1"/>
</dbReference>
<organism evidence="1 2">
    <name type="scientific">Agaribacillus aureus</name>
    <dbReference type="NCBI Taxonomy" id="3051825"/>
    <lineage>
        <taxon>Bacteria</taxon>
        <taxon>Pseudomonadati</taxon>
        <taxon>Bacteroidota</taxon>
        <taxon>Cytophagia</taxon>
        <taxon>Cytophagales</taxon>
        <taxon>Splendidivirgaceae</taxon>
        <taxon>Agaribacillus</taxon>
    </lineage>
</organism>